<dbReference type="Proteomes" id="UP000824120">
    <property type="component" value="Chromosome 6"/>
</dbReference>
<comment type="caution">
    <text evidence="1">The sequence shown here is derived from an EMBL/GenBank/DDBJ whole genome shotgun (WGS) entry which is preliminary data.</text>
</comment>
<dbReference type="AlphaFoldDB" id="A0A9J5YHR1"/>
<protein>
    <submittedName>
        <fullName evidence="1">Uncharacterized protein</fullName>
    </submittedName>
</protein>
<keyword evidence="2" id="KW-1185">Reference proteome</keyword>
<accession>A0A9J5YHR1</accession>
<reference evidence="1 2" key="1">
    <citation type="submission" date="2020-09" db="EMBL/GenBank/DDBJ databases">
        <title>De no assembly of potato wild relative species, Solanum commersonii.</title>
        <authorList>
            <person name="Cho K."/>
        </authorList>
    </citation>
    <scope>NUCLEOTIDE SEQUENCE [LARGE SCALE GENOMIC DNA]</scope>
    <source>
        <strain evidence="1">LZ3.2</strain>
        <tissue evidence="1">Leaf</tissue>
    </source>
</reference>
<evidence type="ECO:0000313" key="1">
    <source>
        <dbReference type="EMBL" id="KAG5599343.1"/>
    </source>
</evidence>
<name>A0A9J5YHR1_SOLCO</name>
<evidence type="ECO:0000313" key="2">
    <source>
        <dbReference type="Proteomes" id="UP000824120"/>
    </source>
</evidence>
<organism evidence="1 2">
    <name type="scientific">Solanum commersonii</name>
    <name type="common">Commerson's wild potato</name>
    <name type="synonym">Commerson's nightshade</name>
    <dbReference type="NCBI Taxonomy" id="4109"/>
    <lineage>
        <taxon>Eukaryota</taxon>
        <taxon>Viridiplantae</taxon>
        <taxon>Streptophyta</taxon>
        <taxon>Embryophyta</taxon>
        <taxon>Tracheophyta</taxon>
        <taxon>Spermatophyta</taxon>
        <taxon>Magnoliopsida</taxon>
        <taxon>eudicotyledons</taxon>
        <taxon>Gunneridae</taxon>
        <taxon>Pentapetalae</taxon>
        <taxon>asterids</taxon>
        <taxon>lamiids</taxon>
        <taxon>Solanales</taxon>
        <taxon>Solanaceae</taxon>
        <taxon>Solanoideae</taxon>
        <taxon>Solaneae</taxon>
        <taxon>Solanum</taxon>
    </lineage>
</organism>
<gene>
    <name evidence="1" type="ORF">H5410_030713</name>
</gene>
<sequence length="152" mass="16778">MTSWLRSSSCYTNDALQLVCINELLMCSNKLNIYILVIKNSLVPSYPGVVDQCTPGCCDNFLLKLLPPSPFDPMNCFVNFSAWPGARPKPRAKASPRLPKHFPTSRPPPRLVVVKKIARLKLPKSGSPSRAISRPVVKTTARGKAREGAFNL</sequence>
<proteinExistence type="predicted"/>
<dbReference type="EMBL" id="JACXVP010000006">
    <property type="protein sequence ID" value="KAG5599343.1"/>
    <property type="molecule type" value="Genomic_DNA"/>
</dbReference>